<evidence type="ECO:0000313" key="5">
    <source>
        <dbReference type="Proteomes" id="UP000003277"/>
    </source>
</evidence>
<dbReference type="RefSeq" id="WP_008859737.1">
    <property type="nucleotide sequence ID" value="NZ_JH591188.1"/>
</dbReference>
<dbReference type="Pfam" id="PF00881">
    <property type="entry name" value="Nitroreductase"/>
    <property type="match status" value="1"/>
</dbReference>
<dbReference type="AlphaFoldDB" id="H1D0V5"/>
<dbReference type="eggNOG" id="COG0778">
    <property type="taxonomic scope" value="Bacteria"/>
</dbReference>
<feature type="domain" description="Nitroreductase" evidence="3">
    <location>
        <begin position="11"/>
        <end position="151"/>
    </location>
</feature>
<evidence type="ECO:0000259" key="3">
    <source>
        <dbReference type="Pfam" id="PF00881"/>
    </source>
</evidence>
<evidence type="ECO:0000256" key="1">
    <source>
        <dbReference type="ARBA" id="ARBA00007118"/>
    </source>
</evidence>
<keyword evidence="2" id="KW-0560">Oxidoreductase</keyword>
<dbReference type="InterPro" id="IPR023312">
    <property type="entry name" value="Put_nitroreductase_C_bac"/>
</dbReference>
<reference evidence="4 5" key="1">
    <citation type="submission" date="2011-11" db="EMBL/GenBank/DDBJ databases">
        <title>The Genome Sequence of Dialister succinatiphilus YIT 11850.</title>
        <authorList>
            <consortium name="The Broad Institute Genome Sequencing Platform"/>
            <person name="Earl A."/>
            <person name="Ward D."/>
            <person name="Feldgarden M."/>
            <person name="Gevers D."/>
            <person name="Morotomi M."/>
            <person name="Young S.K."/>
            <person name="Zeng Q."/>
            <person name="Gargeya S."/>
            <person name="Fitzgerald M."/>
            <person name="Haas B."/>
            <person name="Abouelleil A."/>
            <person name="Alvarado L."/>
            <person name="Arachchi H.M."/>
            <person name="Berlin A."/>
            <person name="Brown A."/>
            <person name="Chapman S.B."/>
            <person name="Dunbar C."/>
            <person name="Gearin G."/>
            <person name="Goldberg J."/>
            <person name="Griggs A."/>
            <person name="Gujja S."/>
            <person name="Heiman D."/>
            <person name="Howarth C."/>
            <person name="Lui A."/>
            <person name="MacDonald P.J.P."/>
            <person name="Montmayeur A."/>
            <person name="Murphy C."/>
            <person name="Neiman D."/>
            <person name="Pearson M."/>
            <person name="Priest M."/>
            <person name="Roberts A."/>
            <person name="Saif S."/>
            <person name="Shea T."/>
            <person name="Sisk P."/>
            <person name="Stolte C."/>
            <person name="Sykes S."/>
            <person name="Wortman J."/>
            <person name="Nusbaum C."/>
            <person name="Birren B."/>
        </authorList>
    </citation>
    <scope>NUCLEOTIDE SEQUENCE [LARGE SCALE GENOMIC DNA]</scope>
    <source>
        <strain evidence="4 5">YIT 11850</strain>
    </source>
</reference>
<dbReference type="PANTHER" id="PTHR43673">
    <property type="entry name" value="NAD(P)H NITROREDUCTASE YDGI-RELATED"/>
    <property type="match status" value="1"/>
</dbReference>
<gene>
    <name evidence="4" type="ORF">HMPREF9453_01243</name>
</gene>
<protein>
    <recommendedName>
        <fullName evidence="3">Nitroreductase domain-containing protein</fullName>
    </recommendedName>
</protein>
<dbReference type="CDD" id="cd02062">
    <property type="entry name" value="Nitro_FMN_reductase"/>
    <property type="match status" value="1"/>
</dbReference>
<dbReference type="Gene3D" id="2.20.180.10">
    <property type="entry name" value="putative fmn-dependent nitroreductase like domains"/>
    <property type="match status" value="1"/>
</dbReference>
<dbReference type="InterPro" id="IPR000415">
    <property type="entry name" value="Nitroreductase-like"/>
</dbReference>
<comment type="similarity">
    <text evidence="1">Belongs to the nitroreductase family.</text>
</comment>
<evidence type="ECO:0000313" key="4">
    <source>
        <dbReference type="EMBL" id="EHO62834.1"/>
    </source>
</evidence>
<dbReference type="GO" id="GO:0016491">
    <property type="term" value="F:oxidoreductase activity"/>
    <property type="evidence" value="ECO:0007669"/>
    <property type="project" value="UniProtKB-KW"/>
</dbReference>
<accession>H1D0V5</accession>
<dbReference type="Proteomes" id="UP000003277">
    <property type="component" value="Unassembled WGS sequence"/>
</dbReference>
<dbReference type="STRING" id="742743.HMPREF9453_01243"/>
<comment type="caution">
    <text evidence="4">The sequence shown here is derived from an EMBL/GenBank/DDBJ whole genome shotgun (WGS) entry which is preliminary data.</text>
</comment>
<dbReference type="SUPFAM" id="SSF55469">
    <property type="entry name" value="FMN-dependent nitroreductase-like"/>
    <property type="match status" value="1"/>
</dbReference>
<evidence type="ECO:0000256" key="2">
    <source>
        <dbReference type="ARBA" id="ARBA00023002"/>
    </source>
</evidence>
<dbReference type="EMBL" id="ADLT01000043">
    <property type="protein sequence ID" value="EHO62834.1"/>
    <property type="molecule type" value="Genomic_DNA"/>
</dbReference>
<dbReference type="HOGENOM" id="CLU_070764_8_0_9"/>
<proteinExistence type="inferred from homology"/>
<dbReference type="PANTHER" id="PTHR43673:SF10">
    <property type="entry name" value="NADH DEHYDROGENASE_NAD(P)H NITROREDUCTASE XCC3605-RELATED"/>
    <property type="match status" value="1"/>
</dbReference>
<sequence length="191" mass="21307">MNFKELSIQCRTYRRFSQKPVDPAILQELMENVRIVSSAMNGQVLRYVLVKDPALVKKLQPAIHWAAALPKELGTPKEGEQPTAFILVCKEGRGNPWDDIDAGIAVRNIALNACAYGIGSAILGAVEWNRVKDILSVPENWNPRLLMALGYPSCESHIVDVPESGSIKYFLDENKNYCVPKRALKDICLVK</sequence>
<dbReference type="OrthoDB" id="9775805at2"/>
<organism evidence="4 5">
    <name type="scientific">Dialister succinatiphilus YIT 11850</name>
    <dbReference type="NCBI Taxonomy" id="742743"/>
    <lineage>
        <taxon>Bacteria</taxon>
        <taxon>Bacillati</taxon>
        <taxon>Bacillota</taxon>
        <taxon>Negativicutes</taxon>
        <taxon>Veillonellales</taxon>
        <taxon>Veillonellaceae</taxon>
        <taxon>Dialister</taxon>
    </lineage>
</organism>
<dbReference type="Gene3D" id="3.40.109.10">
    <property type="entry name" value="NADH Oxidase"/>
    <property type="match status" value="1"/>
</dbReference>
<dbReference type="InterPro" id="IPR029479">
    <property type="entry name" value="Nitroreductase"/>
</dbReference>
<keyword evidence="5" id="KW-1185">Reference proteome</keyword>
<dbReference type="PATRIC" id="fig|742743.3.peg.1262"/>
<name>H1D0V5_9FIRM</name>